<gene>
    <name evidence="4" type="ORF">HMPREF9020_00497</name>
</gene>
<feature type="region of interest" description="Disordered" evidence="1">
    <location>
        <begin position="1"/>
        <end position="29"/>
    </location>
</feature>
<reference evidence="4 5" key="1">
    <citation type="submission" date="2012-01" db="EMBL/GenBank/DDBJ databases">
        <title>The Genome Sequence of Scardovia inopinata F0304.</title>
        <authorList>
            <consortium name="The Broad Institute Genome Sequencing Platform"/>
            <person name="Earl A."/>
            <person name="Ward D."/>
            <person name="Feldgarden M."/>
            <person name="Gevers D."/>
            <person name="Izard J."/>
            <person name="Baranova O.V."/>
            <person name="Blanton J.M."/>
            <person name="Tanner A.C."/>
            <person name="Dewhirst F.E."/>
            <person name="Young S.K."/>
            <person name="Zeng Q."/>
            <person name="Gargeya S."/>
            <person name="Fitzgerald M."/>
            <person name="Haas B."/>
            <person name="Abouelleil A."/>
            <person name="Alvarado L."/>
            <person name="Arachchi H.M."/>
            <person name="Berlin A."/>
            <person name="Chapman S.B."/>
            <person name="Gearin G."/>
            <person name="Goldberg J."/>
            <person name="Griggs A."/>
            <person name="Gujja S."/>
            <person name="Hansen M."/>
            <person name="Heiman D."/>
            <person name="Howarth C."/>
            <person name="Larimer J."/>
            <person name="Lui A."/>
            <person name="MacDonald P.J."/>
            <person name="McCowen C."/>
            <person name="Montmayeur A."/>
            <person name="Murphy C."/>
            <person name="Neiman D."/>
            <person name="Pearson M."/>
            <person name="Priest M."/>
            <person name="Roberts A."/>
            <person name="Saif S."/>
            <person name="Shea T."/>
            <person name="Sisk P."/>
            <person name="Stolte C."/>
            <person name="Sykes S."/>
            <person name="Wortman J."/>
            <person name="Nusbaum C."/>
            <person name="Birren B."/>
        </authorList>
    </citation>
    <scope>NUCLEOTIDE SEQUENCE [LARGE SCALE GENOMIC DNA]</scope>
    <source>
        <strain evidence="4 5">F0304</strain>
    </source>
</reference>
<dbReference type="InterPro" id="IPR007921">
    <property type="entry name" value="CHAP_dom"/>
</dbReference>
<feature type="compositionally biased region" description="Polar residues" evidence="1">
    <location>
        <begin position="134"/>
        <end position="150"/>
    </location>
</feature>
<protein>
    <recommendedName>
        <fullName evidence="3">Peptidase C51 domain-containing protein</fullName>
    </recommendedName>
</protein>
<dbReference type="RefSeq" id="WP_040590499.1">
    <property type="nucleotide sequence ID" value="NZ_GG770225.1"/>
</dbReference>
<comment type="caution">
    <text evidence="4">The sequence shown here is derived from an EMBL/GenBank/DDBJ whole genome shotgun (WGS) entry which is preliminary data.</text>
</comment>
<sequence length="322" mass="34087">MPSGVHVPAASVRVKRRRSHQTGKHVPQQPEITQLLKKELNQAPLTRKALRLRAQKAQRKSQMMMVGAATLLVGTVGTIYASAAGRATGGDSIDNPSQVLEASADATGLVSRGKSRTWNSKEESSTSQSLSSSWGLETNSTNVDTSNLSKDSQKMKVASTEAATPLTDAQKAGIASHSANSLSTYTTDTPYRYALPYASTISVSHATGDKGNNYSFSQCTWWAYVRRHQLGLPVGSNFGNGAQWADSARALGYSVSNTPQVGDVMVFARGQEGASSVYGHVAIVESVNADGSVTVSECGAALRGIIASRTISNASSFQYIHS</sequence>
<feature type="region of interest" description="Disordered" evidence="1">
    <location>
        <begin position="105"/>
        <end position="162"/>
    </location>
</feature>
<proteinExistence type="predicted"/>
<keyword evidence="5" id="KW-1185">Reference proteome</keyword>
<evidence type="ECO:0000256" key="2">
    <source>
        <dbReference type="SAM" id="Phobius"/>
    </source>
</evidence>
<dbReference type="Pfam" id="PF05257">
    <property type="entry name" value="CHAP"/>
    <property type="match status" value="1"/>
</dbReference>
<dbReference type="EMBL" id="ADCX01000003">
    <property type="protein sequence ID" value="EFG26868.2"/>
    <property type="molecule type" value="Genomic_DNA"/>
</dbReference>
<dbReference type="InterPro" id="IPR038765">
    <property type="entry name" value="Papain-like_cys_pep_sf"/>
</dbReference>
<feature type="domain" description="Peptidase C51" evidence="3">
    <location>
        <begin position="194"/>
        <end position="321"/>
    </location>
</feature>
<dbReference type="HOGENOM" id="CLU_058038_0_0_11"/>
<dbReference type="SUPFAM" id="SSF54001">
    <property type="entry name" value="Cysteine proteinases"/>
    <property type="match status" value="1"/>
</dbReference>
<name>W5IJ50_SCAIO</name>
<dbReference type="PROSITE" id="PS50911">
    <property type="entry name" value="CHAP"/>
    <property type="match status" value="1"/>
</dbReference>
<evidence type="ECO:0000259" key="3">
    <source>
        <dbReference type="PROSITE" id="PS50911"/>
    </source>
</evidence>
<dbReference type="Proteomes" id="UP000005777">
    <property type="component" value="Unassembled WGS sequence"/>
</dbReference>
<evidence type="ECO:0000313" key="4">
    <source>
        <dbReference type="EMBL" id="EFG26868.2"/>
    </source>
</evidence>
<keyword evidence="2" id="KW-0812">Transmembrane</keyword>
<feature type="transmembrane region" description="Helical" evidence="2">
    <location>
        <begin position="63"/>
        <end position="83"/>
    </location>
</feature>
<keyword evidence="2" id="KW-0472">Membrane</keyword>
<evidence type="ECO:0000313" key="5">
    <source>
        <dbReference type="Proteomes" id="UP000005777"/>
    </source>
</evidence>
<feature type="compositionally biased region" description="Basic residues" evidence="1">
    <location>
        <begin position="13"/>
        <end position="23"/>
    </location>
</feature>
<keyword evidence="2" id="KW-1133">Transmembrane helix</keyword>
<organism evidence="4 5">
    <name type="scientific">Scardovia inopinata F0304</name>
    <dbReference type="NCBI Taxonomy" id="641146"/>
    <lineage>
        <taxon>Bacteria</taxon>
        <taxon>Bacillati</taxon>
        <taxon>Actinomycetota</taxon>
        <taxon>Actinomycetes</taxon>
        <taxon>Bifidobacteriales</taxon>
        <taxon>Bifidobacteriaceae</taxon>
        <taxon>Scardovia</taxon>
    </lineage>
</organism>
<accession>W5IJ50</accession>
<evidence type="ECO:0000256" key="1">
    <source>
        <dbReference type="SAM" id="MobiDB-lite"/>
    </source>
</evidence>
<dbReference type="eggNOG" id="COG3942">
    <property type="taxonomic scope" value="Bacteria"/>
</dbReference>
<dbReference type="Gene3D" id="3.90.1720.10">
    <property type="entry name" value="endopeptidase domain like (from Nostoc punctiforme)"/>
    <property type="match status" value="1"/>
</dbReference>
<dbReference type="InterPro" id="IPR009148">
    <property type="entry name" value="PcsB-like"/>
</dbReference>
<dbReference type="PRINTS" id="PR01852">
    <property type="entry name" value="SIBAPROTEIN"/>
</dbReference>
<dbReference type="AlphaFoldDB" id="W5IJ50"/>